<protein>
    <submittedName>
        <fullName evidence="1">Uncharacterized protein</fullName>
    </submittedName>
</protein>
<dbReference type="Proteomes" id="UP001442494">
    <property type="component" value="Unassembled WGS sequence"/>
</dbReference>
<keyword evidence="2" id="KW-1185">Reference proteome</keyword>
<evidence type="ECO:0000313" key="2">
    <source>
        <dbReference type="Proteomes" id="UP001442494"/>
    </source>
</evidence>
<accession>A0ABV0JUI0</accession>
<evidence type="ECO:0000313" key="1">
    <source>
        <dbReference type="EMBL" id="MEP0867123.1"/>
    </source>
</evidence>
<proteinExistence type="predicted"/>
<name>A0ABV0JUI0_9CYAN</name>
<dbReference type="RefSeq" id="WP_190417174.1">
    <property type="nucleotide sequence ID" value="NZ_JAMPKK010000059.1"/>
</dbReference>
<sequence length="60" mass="6880">MNKPDFQSMSDLELLAHLAYRYPEANEEGKKLIENAVNPKLFKLITHPDVQRAVVEARSL</sequence>
<reference evidence="1 2" key="1">
    <citation type="submission" date="2022-04" db="EMBL/GenBank/DDBJ databases">
        <title>Positive selection, recombination, and allopatry shape intraspecific diversity of widespread and dominant cyanobacteria.</title>
        <authorList>
            <person name="Wei J."/>
            <person name="Shu W."/>
            <person name="Hu C."/>
        </authorList>
    </citation>
    <scope>NUCLEOTIDE SEQUENCE [LARGE SCALE GENOMIC DNA]</scope>
    <source>
        <strain evidence="1 2">GB2-A5</strain>
    </source>
</reference>
<comment type="caution">
    <text evidence="1">The sequence shown here is derived from an EMBL/GenBank/DDBJ whole genome shotgun (WGS) entry which is preliminary data.</text>
</comment>
<gene>
    <name evidence="1" type="ORF">NDI37_21975</name>
</gene>
<dbReference type="EMBL" id="JAMPKK010000059">
    <property type="protein sequence ID" value="MEP0867123.1"/>
    <property type="molecule type" value="Genomic_DNA"/>
</dbReference>
<organism evidence="1 2">
    <name type="scientific">Funiculus sociatus GB2-A5</name>
    <dbReference type="NCBI Taxonomy" id="2933946"/>
    <lineage>
        <taxon>Bacteria</taxon>
        <taxon>Bacillati</taxon>
        <taxon>Cyanobacteriota</taxon>
        <taxon>Cyanophyceae</taxon>
        <taxon>Coleofasciculales</taxon>
        <taxon>Coleofasciculaceae</taxon>
        <taxon>Funiculus</taxon>
    </lineage>
</organism>